<name>A0A430ABD1_9ENTE</name>
<dbReference type="Pfam" id="PF01610">
    <property type="entry name" value="DDE_Tnp_ISL3"/>
    <property type="match status" value="1"/>
</dbReference>
<organism evidence="2 3">
    <name type="scientific">Vagococcus fessus</name>
    <dbReference type="NCBI Taxonomy" id="120370"/>
    <lineage>
        <taxon>Bacteria</taxon>
        <taxon>Bacillati</taxon>
        <taxon>Bacillota</taxon>
        <taxon>Bacilli</taxon>
        <taxon>Lactobacillales</taxon>
        <taxon>Enterococcaceae</taxon>
        <taxon>Vagococcus</taxon>
    </lineage>
</organism>
<keyword evidence="3" id="KW-1185">Reference proteome</keyword>
<dbReference type="OrthoDB" id="1758296at2"/>
<protein>
    <recommendedName>
        <fullName evidence="1">Transposase IS204/IS1001/IS1096/IS1165 DDE domain-containing protein</fullName>
    </recommendedName>
</protein>
<dbReference type="RefSeq" id="WP_126829865.1">
    <property type="nucleotide sequence ID" value="NZ_CBCRYB010000006.1"/>
</dbReference>
<proteinExistence type="predicted"/>
<comment type="caution">
    <text evidence="2">The sequence shown here is derived from an EMBL/GenBank/DDBJ whole genome shotgun (WGS) entry which is preliminary data.</text>
</comment>
<dbReference type="AlphaFoldDB" id="A0A430ABD1"/>
<gene>
    <name evidence="2" type="ORF">CBF31_00440</name>
</gene>
<dbReference type="InterPro" id="IPR002560">
    <property type="entry name" value="Transposase_DDE"/>
</dbReference>
<evidence type="ECO:0000313" key="2">
    <source>
        <dbReference type="EMBL" id="RSU04522.1"/>
    </source>
</evidence>
<evidence type="ECO:0000313" key="3">
    <source>
        <dbReference type="Proteomes" id="UP000287101"/>
    </source>
</evidence>
<sequence>MSRIQHAFDYLAYNYGPLEGSVNKIKVIKRIACGYRNFFNLEYRIMINFNVIQRGSFT</sequence>
<reference evidence="2 3" key="1">
    <citation type="submission" date="2017-05" db="EMBL/GenBank/DDBJ databases">
        <title>Vagococcus spp. assemblies.</title>
        <authorList>
            <person name="Gulvik C.A."/>
        </authorList>
    </citation>
    <scope>NUCLEOTIDE SEQUENCE [LARGE SCALE GENOMIC DNA]</scope>
    <source>
        <strain evidence="2 3">CCUG 41755</strain>
    </source>
</reference>
<dbReference type="Proteomes" id="UP000287101">
    <property type="component" value="Unassembled WGS sequence"/>
</dbReference>
<accession>A0A430ABD1</accession>
<evidence type="ECO:0000259" key="1">
    <source>
        <dbReference type="Pfam" id="PF01610"/>
    </source>
</evidence>
<feature type="domain" description="Transposase IS204/IS1001/IS1096/IS1165 DDE" evidence="1">
    <location>
        <begin position="2"/>
        <end position="45"/>
    </location>
</feature>
<dbReference type="EMBL" id="NGJY01000001">
    <property type="protein sequence ID" value="RSU04522.1"/>
    <property type="molecule type" value="Genomic_DNA"/>
</dbReference>